<evidence type="ECO:0000256" key="1">
    <source>
        <dbReference type="SAM" id="MobiDB-lite"/>
    </source>
</evidence>
<protein>
    <submittedName>
        <fullName evidence="3">Uncharacterized protein</fullName>
    </submittedName>
</protein>
<name>A0ABT1N5W8_9GAMM</name>
<keyword evidence="2" id="KW-0732">Signal</keyword>
<reference evidence="3 4" key="1">
    <citation type="submission" date="2022-07" db="EMBL/GenBank/DDBJ databases">
        <title>Photobacterium pectinilyticum sp. nov., a marine bacterium isolated from surface seawater of Qingdao offshore.</title>
        <authorList>
            <person name="Wang X."/>
        </authorList>
    </citation>
    <scope>NUCLEOTIDE SEQUENCE [LARGE SCALE GENOMIC DNA]</scope>
    <source>
        <strain evidence="3 4">ZSDE20</strain>
    </source>
</reference>
<sequence>MKTLTSFAVLLISLTSGYVPFSVNANAYLDFKPSDARAFNFEGEDRNIWKANGTQIFYAPQAMPYIDRDALAENKLCFDLVMKNDLYEQAIVKKFSNANNTTNIQMIPMSDISLSIYEIGNATTKPLATYKIPENVSKSLSVYRNLCLDIGDVTDKRLEKLEVRTYVQAVTVNQSETNCVVVTSLSESVTDEMFADADGKELFLDEQQFKQTARNGLVRFTAECRGDDSTETRQISDKLQTFMTDHALKSVTKKFISWANIESSVNAELYNKMPSKEIDYVKTNSNKVVTVEELKSNVGNYLANRILTHNGLSPLVDGAGKGNTNTRTTTDQSTSNNTTNITIPSGLSFISLRSSFNNQSAVFSYSDIMEAGFSNKSLEPLHAGFLRNAEMKYSVDKIIIGFPNKTILPYYGDLASLPNNWKLCDGNEHDNNAGGMVTTPNVVNRYLKGVSSSEQLLADGGSVPLKGQAKSSVIKIDEIYKGTSVPPDHPEYSITYEEYDRGAMAHVTPKSGVGLYELRDKVVFILGGYNATPTDSVSILHNEILTEEPPFLTIYWICKIY</sequence>
<feature type="signal peptide" evidence="2">
    <location>
        <begin position="1"/>
        <end position="25"/>
    </location>
</feature>
<evidence type="ECO:0000313" key="3">
    <source>
        <dbReference type="EMBL" id="MCQ1060126.1"/>
    </source>
</evidence>
<evidence type="ECO:0000313" key="4">
    <source>
        <dbReference type="Proteomes" id="UP001524460"/>
    </source>
</evidence>
<dbReference type="Proteomes" id="UP001524460">
    <property type="component" value="Unassembled WGS sequence"/>
</dbReference>
<feature type="chain" id="PRO_5045995714" evidence="2">
    <location>
        <begin position="26"/>
        <end position="561"/>
    </location>
</feature>
<keyword evidence="4" id="KW-1185">Reference proteome</keyword>
<dbReference type="EMBL" id="JANEYT010000057">
    <property type="protein sequence ID" value="MCQ1060126.1"/>
    <property type="molecule type" value="Genomic_DNA"/>
</dbReference>
<evidence type="ECO:0000256" key="2">
    <source>
        <dbReference type="SAM" id="SignalP"/>
    </source>
</evidence>
<gene>
    <name evidence="3" type="ORF">NHN17_18945</name>
</gene>
<accession>A0ABT1N5W8</accession>
<proteinExistence type="predicted"/>
<feature type="compositionally biased region" description="Low complexity" evidence="1">
    <location>
        <begin position="323"/>
        <end position="338"/>
    </location>
</feature>
<feature type="region of interest" description="Disordered" evidence="1">
    <location>
        <begin position="317"/>
        <end position="338"/>
    </location>
</feature>
<dbReference type="RefSeq" id="WP_255044212.1">
    <property type="nucleotide sequence ID" value="NZ_JANEYT010000057.1"/>
</dbReference>
<organism evidence="3 4">
    <name type="scientific">Photobacterium pectinilyticum</name>
    <dbReference type="NCBI Taxonomy" id="2906793"/>
    <lineage>
        <taxon>Bacteria</taxon>
        <taxon>Pseudomonadati</taxon>
        <taxon>Pseudomonadota</taxon>
        <taxon>Gammaproteobacteria</taxon>
        <taxon>Vibrionales</taxon>
        <taxon>Vibrionaceae</taxon>
        <taxon>Photobacterium</taxon>
    </lineage>
</organism>
<comment type="caution">
    <text evidence="3">The sequence shown here is derived from an EMBL/GenBank/DDBJ whole genome shotgun (WGS) entry which is preliminary data.</text>
</comment>